<evidence type="ECO:0000256" key="8">
    <source>
        <dbReference type="ARBA" id="ARBA00022729"/>
    </source>
</evidence>
<keyword evidence="7" id="KW-0812">Transmembrane</keyword>
<evidence type="ECO:0000256" key="2">
    <source>
        <dbReference type="ARBA" id="ARBA00004115"/>
    </source>
</evidence>
<evidence type="ECO:0000256" key="12">
    <source>
        <dbReference type="ARBA" id="ARBA00023136"/>
    </source>
</evidence>
<dbReference type="InterPro" id="IPR008855">
    <property type="entry name" value="TRAP-delta"/>
</dbReference>
<dbReference type="PANTHER" id="PTHR12731:SF1">
    <property type="entry name" value="TRANSLOCON-ASSOCIATED PROTEIN SUBUNIT DELTA"/>
    <property type="match status" value="1"/>
</dbReference>
<name>A0AAW1UIS9_9CUCU</name>
<feature type="signal peptide" evidence="15">
    <location>
        <begin position="1"/>
        <end position="21"/>
    </location>
</feature>
<comment type="similarity">
    <text evidence="3">Belongs to the TRAP-delta family.</text>
</comment>
<protein>
    <recommendedName>
        <fullName evidence="5">Translocon-associated protein subunit delta</fullName>
    </recommendedName>
    <alternativeName>
        <fullName evidence="14">Signal sequence receptor subunit delta</fullName>
    </alternativeName>
</protein>
<evidence type="ECO:0000256" key="1">
    <source>
        <dbReference type="ARBA" id="ARBA00002838"/>
    </source>
</evidence>
<keyword evidence="8 15" id="KW-0732">Signal</keyword>
<evidence type="ECO:0000256" key="15">
    <source>
        <dbReference type="SAM" id="SignalP"/>
    </source>
</evidence>
<evidence type="ECO:0000256" key="6">
    <source>
        <dbReference type="ARBA" id="ARBA00022499"/>
    </source>
</evidence>
<keyword evidence="17" id="KW-1185">Reference proteome</keyword>
<evidence type="ECO:0000256" key="9">
    <source>
        <dbReference type="ARBA" id="ARBA00022824"/>
    </source>
</evidence>
<feature type="chain" id="PRO_5043777482" description="Translocon-associated protein subunit delta" evidence="15">
    <location>
        <begin position="22"/>
        <end position="168"/>
    </location>
</feature>
<keyword evidence="9" id="KW-0256">Endoplasmic reticulum</keyword>
<evidence type="ECO:0000313" key="16">
    <source>
        <dbReference type="EMBL" id="KAK9880584.1"/>
    </source>
</evidence>
<evidence type="ECO:0000256" key="11">
    <source>
        <dbReference type="ARBA" id="ARBA00022989"/>
    </source>
</evidence>
<keyword evidence="6" id="KW-1017">Isopeptide bond</keyword>
<dbReference type="AlphaFoldDB" id="A0AAW1UIS9"/>
<comment type="function">
    <text evidence="1">TRAP proteins are part of a complex whose function is to bind calcium to the ER membrane and thereby regulate the retention of ER resident proteins.</text>
</comment>
<evidence type="ECO:0000256" key="13">
    <source>
        <dbReference type="ARBA" id="ARBA00023157"/>
    </source>
</evidence>
<accession>A0AAW1UIS9</accession>
<comment type="caution">
    <text evidence="16">The sequence shown here is derived from an EMBL/GenBank/DDBJ whole genome shotgun (WGS) entry which is preliminary data.</text>
</comment>
<dbReference type="GO" id="GO:0005789">
    <property type="term" value="C:endoplasmic reticulum membrane"/>
    <property type="evidence" value="ECO:0007669"/>
    <property type="project" value="UniProtKB-SubCell"/>
</dbReference>
<keyword evidence="10" id="KW-0832">Ubl conjugation</keyword>
<dbReference type="EMBL" id="JARQZJ010000065">
    <property type="protein sequence ID" value="KAK9880584.1"/>
    <property type="molecule type" value="Genomic_DNA"/>
</dbReference>
<evidence type="ECO:0000256" key="14">
    <source>
        <dbReference type="ARBA" id="ARBA00031791"/>
    </source>
</evidence>
<comment type="subcellular location">
    <subcellularLocation>
        <location evidence="2">Endoplasmic reticulum membrane</location>
        <topology evidence="2">Single-pass type I membrane protein</topology>
    </subcellularLocation>
</comment>
<dbReference type="PANTHER" id="PTHR12731">
    <property type="entry name" value="TRANSLOCON-ASSOCIATED PROTEIN, DELTA SUBUNIT"/>
    <property type="match status" value="1"/>
</dbReference>
<evidence type="ECO:0000256" key="4">
    <source>
        <dbReference type="ARBA" id="ARBA00011819"/>
    </source>
</evidence>
<gene>
    <name evidence="16" type="ORF">WA026_011824</name>
</gene>
<keyword evidence="13" id="KW-1015">Disulfide bond</keyword>
<organism evidence="16 17">
    <name type="scientific">Henosepilachna vigintioctopunctata</name>
    <dbReference type="NCBI Taxonomy" id="420089"/>
    <lineage>
        <taxon>Eukaryota</taxon>
        <taxon>Metazoa</taxon>
        <taxon>Ecdysozoa</taxon>
        <taxon>Arthropoda</taxon>
        <taxon>Hexapoda</taxon>
        <taxon>Insecta</taxon>
        <taxon>Pterygota</taxon>
        <taxon>Neoptera</taxon>
        <taxon>Endopterygota</taxon>
        <taxon>Coleoptera</taxon>
        <taxon>Polyphaga</taxon>
        <taxon>Cucujiformia</taxon>
        <taxon>Coccinelloidea</taxon>
        <taxon>Coccinellidae</taxon>
        <taxon>Epilachninae</taxon>
        <taxon>Epilachnini</taxon>
        <taxon>Henosepilachna</taxon>
    </lineage>
</organism>
<evidence type="ECO:0000256" key="7">
    <source>
        <dbReference type="ARBA" id="ARBA00022692"/>
    </source>
</evidence>
<evidence type="ECO:0000256" key="10">
    <source>
        <dbReference type="ARBA" id="ARBA00022843"/>
    </source>
</evidence>
<evidence type="ECO:0000256" key="5">
    <source>
        <dbReference type="ARBA" id="ARBA00014387"/>
    </source>
</evidence>
<proteinExistence type="inferred from homology"/>
<dbReference type="Proteomes" id="UP001431783">
    <property type="component" value="Unassembled WGS sequence"/>
</dbReference>
<keyword evidence="11" id="KW-1133">Transmembrane helix</keyword>
<sequence>MWKLAVFGFFLASFLIIPSKACTNPVISSNSFVTEDSTHLTNIAYIVVFDVKCGSEQFVQNLYAEINGNIAPVSVVDKNSFQISWTEDLKSSSSGEKVVRIYEEKDIPTLRRNLRSNEDSSSVPTLGTIVVNHPRVYTGPYLQWELVTVIASSIAAYYAVTSKLDISS</sequence>
<dbReference type="Pfam" id="PF05404">
    <property type="entry name" value="TRAP-delta"/>
    <property type="match status" value="1"/>
</dbReference>
<evidence type="ECO:0000313" key="17">
    <source>
        <dbReference type="Proteomes" id="UP001431783"/>
    </source>
</evidence>
<evidence type="ECO:0000256" key="3">
    <source>
        <dbReference type="ARBA" id="ARBA00009294"/>
    </source>
</evidence>
<comment type="subunit">
    <text evidence="4">Heterotetramer of TRAP-alpha, TRAP-beta, TRAP-delta and TRAP-gamma.</text>
</comment>
<keyword evidence="12" id="KW-0472">Membrane</keyword>
<reference evidence="16 17" key="1">
    <citation type="submission" date="2023-03" db="EMBL/GenBank/DDBJ databases">
        <title>Genome insight into feeding habits of ladybird beetles.</title>
        <authorList>
            <person name="Li H.-S."/>
            <person name="Huang Y.-H."/>
            <person name="Pang H."/>
        </authorList>
    </citation>
    <scope>NUCLEOTIDE SEQUENCE [LARGE SCALE GENOMIC DNA]</scope>
    <source>
        <strain evidence="16">SYSU_2023b</strain>
        <tissue evidence="16">Whole body</tissue>
    </source>
</reference>